<dbReference type="Pfam" id="PF01040">
    <property type="entry name" value="UbiA"/>
    <property type="match status" value="1"/>
</dbReference>
<dbReference type="Proteomes" id="UP000366051">
    <property type="component" value="Chromosome"/>
</dbReference>
<dbReference type="Gene3D" id="1.20.120.1780">
    <property type="entry name" value="UbiA prenyltransferase"/>
    <property type="match status" value="1"/>
</dbReference>
<keyword evidence="3 6" id="KW-1133">Transmembrane helix</keyword>
<name>A0A5Q2N8Z7_9FIRM</name>
<dbReference type="GO" id="GO:0015995">
    <property type="term" value="P:chlorophyll biosynthetic process"/>
    <property type="evidence" value="ECO:0007669"/>
    <property type="project" value="UniProtKB-KW"/>
</dbReference>
<dbReference type="PANTHER" id="PTHR42723:SF1">
    <property type="entry name" value="CHLOROPHYLL SYNTHASE, CHLOROPLASTIC"/>
    <property type="match status" value="1"/>
</dbReference>
<dbReference type="GO" id="GO:0016020">
    <property type="term" value="C:membrane"/>
    <property type="evidence" value="ECO:0007669"/>
    <property type="project" value="UniProtKB-SubCell"/>
</dbReference>
<evidence type="ECO:0000313" key="8">
    <source>
        <dbReference type="Proteomes" id="UP000366051"/>
    </source>
</evidence>
<dbReference type="CDD" id="cd13958">
    <property type="entry name" value="PT_UbiA_chlorophyll"/>
    <property type="match status" value="1"/>
</dbReference>
<dbReference type="InterPro" id="IPR050475">
    <property type="entry name" value="Prenyltransferase_related"/>
</dbReference>
<evidence type="ECO:0000256" key="4">
    <source>
        <dbReference type="ARBA" id="ARBA00023136"/>
    </source>
</evidence>
<dbReference type="OrthoDB" id="9767568at2"/>
<dbReference type="InterPro" id="IPR000537">
    <property type="entry name" value="UbiA_prenyltransferase"/>
</dbReference>
<feature type="transmembrane region" description="Helical" evidence="6">
    <location>
        <begin position="160"/>
        <end position="182"/>
    </location>
</feature>
<evidence type="ECO:0000256" key="3">
    <source>
        <dbReference type="ARBA" id="ARBA00022989"/>
    </source>
</evidence>
<keyword evidence="8" id="KW-1185">Reference proteome</keyword>
<dbReference type="KEGG" id="hcv:FTV88_2637"/>
<sequence length="310" mass="34343">MSVEIKEQSDNRKALQEQEAPTYTLWQIRLQLTKPLTWVGPVWAVAVGTVGAAQADLSIATILWSFALMFLIGPLVLGMGQSINDYYDADVDAINEPHRPCAREPRFKELAIVNVFVLGIASLILSFFFFPIEIFYLVAVGLLVAYIYSAPPLRLKQNGWWGNSACALTYVSLPWIAALYLFDSFSTNQLILALIYAIGSHGMMTLNDFKSVEGDKRSGLKSIVVLYGVEGGLKVLLAMMTISQLLAAAFVAYHGQYIGATILVVLWLAQFPFQPKLKKDPKAMAPWYNATANSFFIIAMMVAAYSLKHL</sequence>
<keyword evidence="4 6" id="KW-0472">Membrane</keyword>
<dbReference type="Gene3D" id="1.10.357.140">
    <property type="entry name" value="UbiA prenyltransferase"/>
    <property type="match status" value="1"/>
</dbReference>
<proteinExistence type="predicted"/>
<dbReference type="PANTHER" id="PTHR42723">
    <property type="entry name" value="CHLOROPHYLL SYNTHASE"/>
    <property type="match status" value="1"/>
</dbReference>
<dbReference type="RefSeq" id="WP_153725844.1">
    <property type="nucleotide sequence ID" value="NZ_CP045875.1"/>
</dbReference>
<feature type="transmembrane region" description="Helical" evidence="6">
    <location>
        <begin position="245"/>
        <end position="269"/>
    </location>
</feature>
<feature type="transmembrane region" description="Helical" evidence="6">
    <location>
        <begin position="59"/>
        <end position="77"/>
    </location>
</feature>
<evidence type="ECO:0000256" key="1">
    <source>
        <dbReference type="ARBA" id="ARBA00004141"/>
    </source>
</evidence>
<protein>
    <submittedName>
        <fullName evidence="7">Bacteriochlorophyll synthase BchG</fullName>
    </submittedName>
</protein>
<evidence type="ECO:0000256" key="2">
    <source>
        <dbReference type="ARBA" id="ARBA00022692"/>
    </source>
</evidence>
<dbReference type="InterPro" id="IPR006372">
    <property type="entry name" value="Chl_synth"/>
</dbReference>
<evidence type="ECO:0000256" key="6">
    <source>
        <dbReference type="SAM" id="Phobius"/>
    </source>
</evidence>
<dbReference type="GO" id="GO:0016765">
    <property type="term" value="F:transferase activity, transferring alkyl or aryl (other than methyl) groups"/>
    <property type="evidence" value="ECO:0007669"/>
    <property type="project" value="InterPro"/>
</dbReference>
<dbReference type="NCBIfam" id="TIGR01476">
    <property type="entry name" value="chlor_syn_BchG"/>
    <property type="match status" value="1"/>
</dbReference>
<dbReference type="InterPro" id="IPR044878">
    <property type="entry name" value="UbiA_sf"/>
</dbReference>
<gene>
    <name evidence="7" type="primary">bchG</name>
    <name evidence="7" type="ORF">FTV88_2637</name>
</gene>
<feature type="transmembrane region" description="Helical" evidence="6">
    <location>
        <begin position="36"/>
        <end position="53"/>
    </location>
</feature>
<feature type="transmembrane region" description="Helical" evidence="6">
    <location>
        <begin position="134"/>
        <end position="153"/>
    </location>
</feature>
<accession>A0A5Q2N8Z7</accession>
<reference evidence="8" key="1">
    <citation type="submission" date="2019-11" db="EMBL/GenBank/DDBJ databases">
        <title>Genome sequence of Heliorestis convoluta strain HH, an alkaliphilic and minimalistic phototrophic bacterium from a soda lake in Egypt.</title>
        <authorList>
            <person name="Dewey E.D."/>
            <person name="Stokes L.M."/>
            <person name="Burchell B.M."/>
            <person name="Shaffer K.N."/>
            <person name="Huntington A.M."/>
            <person name="Baker J.M."/>
            <person name="Nadendla S."/>
            <person name="Giglio M.G."/>
            <person name="Touchman J.W."/>
            <person name="Blankenship R.E."/>
            <person name="Madigan M.T."/>
            <person name="Sattley W.M."/>
        </authorList>
    </citation>
    <scope>NUCLEOTIDE SEQUENCE [LARGE SCALE GENOMIC DNA]</scope>
    <source>
        <strain evidence="8">HH</strain>
    </source>
</reference>
<keyword evidence="5" id="KW-0149">Chlorophyll biosynthesis</keyword>
<evidence type="ECO:0000256" key="5">
    <source>
        <dbReference type="ARBA" id="ARBA00023171"/>
    </source>
</evidence>
<organism evidence="7 8">
    <name type="scientific">Heliorestis convoluta</name>
    <dbReference type="NCBI Taxonomy" id="356322"/>
    <lineage>
        <taxon>Bacteria</taxon>
        <taxon>Bacillati</taxon>
        <taxon>Bacillota</taxon>
        <taxon>Clostridia</taxon>
        <taxon>Eubacteriales</taxon>
        <taxon>Heliobacteriaceae</taxon>
        <taxon>Heliorestis</taxon>
    </lineage>
</organism>
<comment type="subcellular location">
    <subcellularLocation>
        <location evidence="1">Membrane</location>
        <topology evidence="1">Multi-pass membrane protein</topology>
    </subcellularLocation>
</comment>
<dbReference type="EMBL" id="CP045875">
    <property type="protein sequence ID" value="QGG48730.1"/>
    <property type="molecule type" value="Genomic_DNA"/>
</dbReference>
<feature type="transmembrane region" description="Helical" evidence="6">
    <location>
        <begin position="110"/>
        <end position="128"/>
    </location>
</feature>
<keyword evidence="2 6" id="KW-0812">Transmembrane</keyword>
<evidence type="ECO:0000313" key="7">
    <source>
        <dbReference type="EMBL" id="QGG48730.1"/>
    </source>
</evidence>
<dbReference type="AlphaFoldDB" id="A0A5Q2N8Z7"/>
<feature type="transmembrane region" description="Helical" evidence="6">
    <location>
        <begin position="290"/>
        <end position="307"/>
    </location>
</feature>